<protein>
    <submittedName>
        <fullName evidence="1">Uncharacterized protein</fullName>
    </submittedName>
</protein>
<name>A0ABR2D103_9ROSI</name>
<evidence type="ECO:0000313" key="2">
    <source>
        <dbReference type="Proteomes" id="UP001472677"/>
    </source>
</evidence>
<comment type="caution">
    <text evidence="1">The sequence shown here is derived from an EMBL/GenBank/DDBJ whole genome shotgun (WGS) entry which is preliminary data.</text>
</comment>
<accession>A0ABR2D103</accession>
<evidence type="ECO:0000313" key="1">
    <source>
        <dbReference type="EMBL" id="KAK8527419.1"/>
    </source>
</evidence>
<dbReference type="Proteomes" id="UP001472677">
    <property type="component" value="Unassembled WGS sequence"/>
</dbReference>
<dbReference type="EMBL" id="JBBPBM010000038">
    <property type="protein sequence ID" value="KAK8527419.1"/>
    <property type="molecule type" value="Genomic_DNA"/>
</dbReference>
<proteinExistence type="predicted"/>
<reference evidence="1 2" key="1">
    <citation type="journal article" date="2024" name="G3 (Bethesda)">
        <title>Genome assembly of Hibiscus sabdariffa L. provides insights into metabolisms of medicinal natural products.</title>
        <authorList>
            <person name="Kim T."/>
        </authorList>
    </citation>
    <scope>NUCLEOTIDE SEQUENCE [LARGE SCALE GENOMIC DNA]</scope>
    <source>
        <strain evidence="1">TK-2024</strain>
        <tissue evidence="1">Old leaves</tissue>
    </source>
</reference>
<keyword evidence="2" id="KW-1185">Reference proteome</keyword>
<organism evidence="1 2">
    <name type="scientific">Hibiscus sabdariffa</name>
    <name type="common">roselle</name>
    <dbReference type="NCBI Taxonomy" id="183260"/>
    <lineage>
        <taxon>Eukaryota</taxon>
        <taxon>Viridiplantae</taxon>
        <taxon>Streptophyta</taxon>
        <taxon>Embryophyta</taxon>
        <taxon>Tracheophyta</taxon>
        <taxon>Spermatophyta</taxon>
        <taxon>Magnoliopsida</taxon>
        <taxon>eudicotyledons</taxon>
        <taxon>Gunneridae</taxon>
        <taxon>Pentapetalae</taxon>
        <taxon>rosids</taxon>
        <taxon>malvids</taxon>
        <taxon>Malvales</taxon>
        <taxon>Malvaceae</taxon>
        <taxon>Malvoideae</taxon>
        <taxon>Hibiscus</taxon>
    </lineage>
</organism>
<gene>
    <name evidence="1" type="ORF">V6N12_054631</name>
</gene>
<sequence>MLVARNLGDTELLVAYARVKMELGNCIEVGVGPRKRIARMTGNGNNGGSLLFGNGDTKQVQVYQQHSILQGYVKLLCTAV</sequence>